<protein>
    <submittedName>
        <fullName evidence="1">Uncharacterized protein</fullName>
    </submittedName>
</protein>
<accession>A0ACC2TCS2</accession>
<proteinExistence type="predicted"/>
<comment type="caution">
    <text evidence="1">The sequence shown here is derived from an EMBL/GenBank/DDBJ whole genome shotgun (WGS) entry which is preliminary data.</text>
</comment>
<reference evidence="1" key="1">
    <citation type="submission" date="2022-04" db="EMBL/GenBank/DDBJ databases">
        <title>Genome of the entomopathogenic fungus Entomophthora muscae.</title>
        <authorList>
            <person name="Elya C."/>
            <person name="Lovett B.R."/>
            <person name="Lee E."/>
            <person name="Macias A.M."/>
            <person name="Hajek A.E."/>
            <person name="De Bivort B.L."/>
            <person name="Kasson M.T."/>
            <person name="De Fine Licht H.H."/>
            <person name="Stajich J.E."/>
        </authorList>
    </citation>
    <scope>NUCLEOTIDE SEQUENCE</scope>
    <source>
        <strain evidence="1">Berkeley</strain>
    </source>
</reference>
<evidence type="ECO:0000313" key="2">
    <source>
        <dbReference type="Proteomes" id="UP001165960"/>
    </source>
</evidence>
<organism evidence="1 2">
    <name type="scientific">Entomophthora muscae</name>
    <dbReference type="NCBI Taxonomy" id="34485"/>
    <lineage>
        <taxon>Eukaryota</taxon>
        <taxon>Fungi</taxon>
        <taxon>Fungi incertae sedis</taxon>
        <taxon>Zoopagomycota</taxon>
        <taxon>Entomophthoromycotina</taxon>
        <taxon>Entomophthoromycetes</taxon>
        <taxon>Entomophthorales</taxon>
        <taxon>Entomophthoraceae</taxon>
        <taxon>Entomophthora</taxon>
    </lineage>
</organism>
<sequence length="59" mass="6862">MSQNSQLAWAQMQVILAHMHQRLDDNQYLLPAHKRPMVNIQRPAKHPCRTDPSCSTHTE</sequence>
<gene>
    <name evidence="1" type="ORF">DSO57_1028472</name>
</gene>
<keyword evidence="2" id="KW-1185">Reference proteome</keyword>
<evidence type="ECO:0000313" key="1">
    <source>
        <dbReference type="EMBL" id="KAJ9072348.1"/>
    </source>
</evidence>
<dbReference type="Proteomes" id="UP001165960">
    <property type="component" value="Unassembled WGS sequence"/>
</dbReference>
<dbReference type="EMBL" id="QTSX02003021">
    <property type="protein sequence ID" value="KAJ9072348.1"/>
    <property type="molecule type" value="Genomic_DNA"/>
</dbReference>
<name>A0ACC2TCS2_9FUNG</name>